<dbReference type="OrthoDB" id="271725at2759"/>
<dbReference type="AlphaFoldDB" id="A0A1B9ITD8"/>
<dbReference type="GO" id="GO:0003723">
    <property type="term" value="F:RNA binding"/>
    <property type="evidence" value="ECO:0007669"/>
    <property type="project" value="UniProtKB-UniRule"/>
</dbReference>
<evidence type="ECO:0000256" key="3">
    <source>
        <dbReference type="PROSITE-ProRule" id="PRU00176"/>
    </source>
</evidence>
<keyword evidence="7" id="KW-1185">Reference proteome</keyword>
<dbReference type="Pfam" id="PF00076">
    <property type="entry name" value="RRM_1"/>
    <property type="match status" value="1"/>
</dbReference>
<keyword evidence="1" id="KW-0677">Repeat</keyword>
<evidence type="ECO:0000256" key="2">
    <source>
        <dbReference type="ARBA" id="ARBA00022884"/>
    </source>
</evidence>
<dbReference type="SMART" id="SM00360">
    <property type="entry name" value="RRM"/>
    <property type="match status" value="2"/>
</dbReference>
<dbReference type="PROSITE" id="PS50102">
    <property type="entry name" value="RRM"/>
    <property type="match status" value="2"/>
</dbReference>
<sequence length="705" mass="78372">MSSITSRSLSPSSPPFIFPKSSPTFTSNSSSNSDNTSSGTISSTCVETSSTSSHSDTTKAKDNTHTTIKGESTIFPFPSSRTTTAKSFGAGWKSSSSTSPFNLIQMPNVPSGHHTQRFRAPICDKGPFDTRSRSPSLPILPSQSHTPTIKNFTSEIAVASAAGTNQHPSILYPINTKDLSNDFELYTPTSPNSAEHPFSPINDHIHHVKHHPSLSSIDIELDDHPHTHYPYRHHASPDANGCSFYPPMGISPISHHQSVPNLPYHHHYQGQAQSLFRKPSVNVRFQDDDTPTPLSMQDINEAEAEGEIEIKRGLRRMPAFNFGQMGARNKLMSSKSMPAMPMLGEGRNVFIHRVNSDLTEDQLRVYASEFGEVVSVKIPSRTTRPHAFVMFKRPDQAQSFIAHLKMKNVECEFGKEDYQVQNKALEDPNSANLYIAGLPTALNYEELAELLSPAKICSWKPLVDEAGNRRGPIMARLQTRVQANDVIKKINGKYYQGMSERIQARIADSDEQKHFKRHQSMSRDRPIVVPPVEFRPYGNVPQDEGDDLELLQTRDYLVSQLEAINGQLARTQLKPRNIVFPDPEVPIENDIVRPSPVPIGQIPRGWGHRHTSSNFSIDSLGSWPDWTGTWTGNPPNQNNILAFGGNLSHHQPQPQLRQQSLSFTNHHNNEANFAALSALHHVKSSPELGGRSDSASKLLWQKDGV</sequence>
<feature type="region of interest" description="Disordered" evidence="4">
    <location>
        <begin position="1"/>
        <end position="80"/>
    </location>
</feature>
<evidence type="ECO:0000256" key="4">
    <source>
        <dbReference type="SAM" id="MobiDB-lite"/>
    </source>
</evidence>
<evidence type="ECO:0000313" key="7">
    <source>
        <dbReference type="Proteomes" id="UP000092583"/>
    </source>
</evidence>
<name>A0A1B9ITD8_9TREE</name>
<gene>
    <name evidence="6" type="ORF">L486_03291</name>
</gene>
<dbReference type="Proteomes" id="UP000092583">
    <property type="component" value="Unassembled WGS sequence"/>
</dbReference>
<dbReference type="InterPro" id="IPR000504">
    <property type="entry name" value="RRM_dom"/>
</dbReference>
<feature type="domain" description="RRM" evidence="5">
    <location>
        <begin position="431"/>
        <end position="509"/>
    </location>
</feature>
<dbReference type="PANTHER" id="PTHR24012">
    <property type="entry name" value="RNA BINDING PROTEIN"/>
    <property type="match status" value="1"/>
</dbReference>
<reference evidence="7" key="2">
    <citation type="submission" date="2013-12" db="EMBL/GenBank/DDBJ databases">
        <title>Evolution of pathogenesis and genome organization in the Tremellales.</title>
        <authorList>
            <person name="Cuomo C."/>
            <person name="Litvintseva A."/>
            <person name="Heitman J."/>
            <person name="Chen Y."/>
            <person name="Sun S."/>
            <person name="Springer D."/>
            <person name="Dromer F."/>
            <person name="Young S."/>
            <person name="Zeng Q."/>
            <person name="Chapman S."/>
            <person name="Gujja S."/>
            <person name="Saif S."/>
            <person name="Birren B."/>
        </authorList>
    </citation>
    <scope>NUCLEOTIDE SEQUENCE [LARGE SCALE GENOMIC DNA]</scope>
    <source>
        <strain evidence="7">CBS 10435</strain>
    </source>
</reference>
<reference evidence="6 7" key="1">
    <citation type="submission" date="2013-07" db="EMBL/GenBank/DDBJ databases">
        <title>The Genome Sequence of Kwoniella mangroviensis CBS10435.</title>
        <authorList>
            <consortium name="The Broad Institute Genome Sequencing Platform"/>
            <person name="Cuomo C."/>
            <person name="Litvintseva A."/>
            <person name="Chen Y."/>
            <person name="Heitman J."/>
            <person name="Sun S."/>
            <person name="Springer D."/>
            <person name="Dromer F."/>
            <person name="Young S.K."/>
            <person name="Zeng Q."/>
            <person name="Gargeya S."/>
            <person name="Fitzgerald M."/>
            <person name="Abouelleil A."/>
            <person name="Alvarado L."/>
            <person name="Berlin A.M."/>
            <person name="Chapman S.B."/>
            <person name="Dewar J."/>
            <person name="Goldberg J."/>
            <person name="Griggs A."/>
            <person name="Gujja S."/>
            <person name="Hansen M."/>
            <person name="Howarth C."/>
            <person name="Imamovic A."/>
            <person name="Larimer J."/>
            <person name="McCowan C."/>
            <person name="Murphy C."/>
            <person name="Pearson M."/>
            <person name="Priest M."/>
            <person name="Roberts A."/>
            <person name="Saif S."/>
            <person name="Shea T."/>
            <person name="Sykes S."/>
            <person name="Wortman J."/>
            <person name="Nusbaum C."/>
            <person name="Birren B."/>
        </authorList>
    </citation>
    <scope>NUCLEOTIDE SEQUENCE [LARGE SCALE GENOMIC DNA]</scope>
    <source>
        <strain evidence="6 7">CBS 10435</strain>
    </source>
</reference>
<organism evidence="6 7">
    <name type="scientific">Kwoniella mangroviensis CBS 10435</name>
    <dbReference type="NCBI Taxonomy" id="1331196"/>
    <lineage>
        <taxon>Eukaryota</taxon>
        <taxon>Fungi</taxon>
        <taxon>Dikarya</taxon>
        <taxon>Basidiomycota</taxon>
        <taxon>Agaricomycotina</taxon>
        <taxon>Tremellomycetes</taxon>
        <taxon>Tremellales</taxon>
        <taxon>Cryptococcaceae</taxon>
        <taxon>Kwoniella</taxon>
    </lineage>
</organism>
<evidence type="ECO:0000313" key="6">
    <source>
        <dbReference type="EMBL" id="OCF58801.1"/>
    </source>
</evidence>
<proteinExistence type="predicted"/>
<dbReference type="EMBL" id="KI669461">
    <property type="protein sequence ID" value="OCF58801.1"/>
    <property type="molecule type" value="Genomic_DNA"/>
</dbReference>
<feature type="domain" description="RRM" evidence="5">
    <location>
        <begin position="347"/>
        <end position="416"/>
    </location>
</feature>
<feature type="compositionally biased region" description="Low complexity" evidence="4">
    <location>
        <begin position="18"/>
        <end position="55"/>
    </location>
</feature>
<feature type="compositionally biased region" description="Low complexity" evidence="4">
    <location>
        <begin position="1"/>
        <end position="11"/>
    </location>
</feature>
<dbReference type="SUPFAM" id="SSF54928">
    <property type="entry name" value="RNA-binding domain, RBD"/>
    <property type="match status" value="1"/>
</dbReference>
<dbReference type="Gene3D" id="3.30.70.330">
    <property type="match status" value="2"/>
</dbReference>
<dbReference type="InterPro" id="IPR035979">
    <property type="entry name" value="RBD_domain_sf"/>
</dbReference>
<evidence type="ECO:0000256" key="1">
    <source>
        <dbReference type="ARBA" id="ARBA00022737"/>
    </source>
</evidence>
<dbReference type="InterPro" id="IPR012677">
    <property type="entry name" value="Nucleotide-bd_a/b_plait_sf"/>
</dbReference>
<accession>A0A1B9ITD8</accession>
<protein>
    <recommendedName>
        <fullName evidence="5">RRM domain-containing protein</fullName>
    </recommendedName>
</protein>
<evidence type="ECO:0000259" key="5">
    <source>
        <dbReference type="PROSITE" id="PS50102"/>
    </source>
</evidence>
<keyword evidence="2 3" id="KW-0694">RNA-binding</keyword>